<dbReference type="InterPro" id="IPR053010">
    <property type="entry name" value="SET_SmydA-8"/>
</dbReference>
<name>A0AAW1D303_9HEMI</name>
<keyword evidence="3" id="KW-1185">Reference proteome</keyword>
<dbReference type="EMBL" id="JAPXFL010000006">
    <property type="protein sequence ID" value="KAK9505399.1"/>
    <property type="molecule type" value="Genomic_DNA"/>
</dbReference>
<dbReference type="Gene3D" id="1.10.220.160">
    <property type="match status" value="1"/>
</dbReference>
<dbReference type="PROSITE" id="PS50280">
    <property type="entry name" value="SET"/>
    <property type="match status" value="1"/>
</dbReference>
<proteinExistence type="predicted"/>
<dbReference type="GO" id="GO:0008757">
    <property type="term" value="F:S-adenosylmethionine-dependent methyltransferase activity"/>
    <property type="evidence" value="ECO:0007669"/>
    <property type="project" value="UniProtKB-ARBA"/>
</dbReference>
<accession>A0AAW1D303</accession>
<dbReference type="GO" id="GO:0008170">
    <property type="term" value="F:N-methyltransferase activity"/>
    <property type="evidence" value="ECO:0007669"/>
    <property type="project" value="UniProtKB-ARBA"/>
</dbReference>
<dbReference type="Gene3D" id="6.10.140.2220">
    <property type="match status" value="1"/>
</dbReference>
<dbReference type="GO" id="GO:0008276">
    <property type="term" value="F:protein methyltransferase activity"/>
    <property type="evidence" value="ECO:0007669"/>
    <property type="project" value="UniProtKB-ARBA"/>
</dbReference>
<gene>
    <name evidence="2" type="ORF">O3M35_009467</name>
</gene>
<dbReference type="PANTHER" id="PTHR46455:SF5">
    <property type="entry name" value="SET AND MYND DOMAIN CONTAINING, ARTHROPOD-SPECIFIC, MEMBER 4, ISOFORM A"/>
    <property type="match status" value="1"/>
</dbReference>
<dbReference type="AlphaFoldDB" id="A0AAW1D303"/>
<dbReference type="InterPro" id="IPR001214">
    <property type="entry name" value="SET_dom"/>
</dbReference>
<dbReference type="Pfam" id="PF00856">
    <property type="entry name" value="SET"/>
    <property type="match status" value="1"/>
</dbReference>
<evidence type="ECO:0000313" key="2">
    <source>
        <dbReference type="EMBL" id="KAK9505399.1"/>
    </source>
</evidence>
<dbReference type="SUPFAM" id="SSF82199">
    <property type="entry name" value="SET domain"/>
    <property type="match status" value="1"/>
</dbReference>
<dbReference type="CDD" id="cd20071">
    <property type="entry name" value="SET_SMYD"/>
    <property type="match status" value="1"/>
</dbReference>
<feature type="domain" description="SET" evidence="1">
    <location>
        <begin position="22"/>
        <end position="261"/>
    </location>
</feature>
<comment type="caution">
    <text evidence="2">The sequence shown here is derived from an EMBL/GenBank/DDBJ whole genome shotgun (WGS) entry which is preliminary data.</text>
</comment>
<evidence type="ECO:0000259" key="1">
    <source>
        <dbReference type="PROSITE" id="PS50280"/>
    </source>
</evidence>
<dbReference type="PANTHER" id="PTHR46455">
    <property type="entry name" value="SET AND MYND DOMAIN CONTAINING, ARTHROPOD-SPECIFIC, MEMBER 4, ISOFORM A"/>
    <property type="match status" value="1"/>
</dbReference>
<sequence>MYRNRIVFNLLSPYSITYLYDHALSISSVKWEETGKIRYLVAKEDIKAGDIILTVPPLVIGPIQVQGKPLCLSCYKEINDFNLPVRCEGCGWPLCSKMCQNSYQEYGHTEIECSFLRRSENKPGYNFNYHLYDFILPLRVALLKYTSTQKWTEVQKMQSHSKLRKKNKTFWNNDQIMIDCMKKECSVTEFTDQELHTICGYLQVNSFAVEHLGVSGLFPTAFLFAHDCVPNTTHIIDSKFNMTVRATVPISKGEAVTLSYANTLQGTMVRRAFLKETKFFNCICKRCSDATELGTFISAVKCQICKNGYLLPIDPLNKNSIWQCSCGDEKTEEIISLYIKKVSDEVEKVKNKSITEMEAFLKMFSSKFHPNHYLLITIKCLLSQLYGKSNRYLLHELSEELLLRKIELCKDLLQIFDKIEPGLSRIRGITMYELHAPLMIIATSIDKKNSEKYLKSQLKYIKFLLTEANLILSFEDSTSKEGQIGCAAKAALEESKQWEQLFGKL</sequence>
<dbReference type="Gene3D" id="2.170.270.10">
    <property type="entry name" value="SET domain"/>
    <property type="match status" value="1"/>
</dbReference>
<dbReference type="InterPro" id="IPR046341">
    <property type="entry name" value="SET_dom_sf"/>
</dbReference>
<organism evidence="2 3">
    <name type="scientific">Rhynocoris fuscipes</name>
    <dbReference type="NCBI Taxonomy" id="488301"/>
    <lineage>
        <taxon>Eukaryota</taxon>
        <taxon>Metazoa</taxon>
        <taxon>Ecdysozoa</taxon>
        <taxon>Arthropoda</taxon>
        <taxon>Hexapoda</taxon>
        <taxon>Insecta</taxon>
        <taxon>Pterygota</taxon>
        <taxon>Neoptera</taxon>
        <taxon>Paraneoptera</taxon>
        <taxon>Hemiptera</taxon>
        <taxon>Heteroptera</taxon>
        <taxon>Panheteroptera</taxon>
        <taxon>Cimicomorpha</taxon>
        <taxon>Reduviidae</taxon>
        <taxon>Harpactorinae</taxon>
        <taxon>Harpactorini</taxon>
        <taxon>Rhynocoris</taxon>
    </lineage>
</organism>
<evidence type="ECO:0000313" key="3">
    <source>
        <dbReference type="Proteomes" id="UP001461498"/>
    </source>
</evidence>
<dbReference type="Proteomes" id="UP001461498">
    <property type="component" value="Unassembled WGS sequence"/>
</dbReference>
<reference evidence="2 3" key="1">
    <citation type="submission" date="2022-12" db="EMBL/GenBank/DDBJ databases">
        <title>Chromosome-level genome assembly of true bugs.</title>
        <authorList>
            <person name="Ma L."/>
            <person name="Li H."/>
        </authorList>
    </citation>
    <scope>NUCLEOTIDE SEQUENCE [LARGE SCALE GENOMIC DNA]</scope>
    <source>
        <strain evidence="2">Lab_2022b</strain>
    </source>
</reference>
<protein>
    <recommendedName>
        <fullName evidence="1">SET domain-containing protein</fullName>
    </recommendedName>
</protein>